<accession>A0A1F5L3X8</accession>
<proteinExistence type="predicted"/>
<dbReference type="STRING" id="1835702.A0A1F5L3X8"/>
<dbReference type="RefSeq" id="XP_022483395.1">
    <property type="nucleotide sequence ID" value="XM_022636683.1"/>
</dbReference>
<gene>
    <name evidence="1" type="ORF">PENARI_c034G01053</name>
</gene>
<dbReference type="EMBL" id="LXJU01000034">
    <property type="protein sequence ID" value="OGE47938.1"/>
    <property type="molecule type" value="Genomic_DNA"/>
</dbReference>
<protein>
    <submittedName>
        <fullName evidence="1">Uncharacterized protein</fullName>
    </submittedName>
</protein>
<name>A0A1F5L3X8_PENAI</name>
<comment type="caution">
    <text evidence="1">The sequence shown here is derived from an EMBL/GenBank/DDBJ whole genome shotgun (WGS) entry which is preliminary data.</text>
</comment>
<dbReference type="GeneID" id="34581417"/>
<reference evidence="1 2" key="1">
    <citation type="journal article" date="2016" name="Sci. Rep.">
        <title>Penicillium arizonense, a new, genome sequenced fungal species, reveals a high chemical diversity in secreted metabolites.</title>
        <authorList>
            <person name="Grijseels S."/>
            <person name="Nielsen J.C."/>
            <person name="Randelovic M."/>
            <person name="Nielsen J."/>
            <person name="Nielsen K.F."/>
            <person name="Workman M."/>
            <person name="Frisvad J.C."/>
        </authorList>
    </citation>
    <scope>NUCLEOTIDE SEQUENCE [LARGE SCALE GENOMIC DNA]</scope>
    <source>
        <strain evidence="1 2">CBS 141311</strain>
    </source>
</reference>
<dbReference type="AlphaFoldDB" id="A0A1F5L3X8"/>
<sequence>MEDSKQHLRDHLIGHIPDIMKGLLQEVGSTPIRILGDTPNKALDSEDYLESIRPFVSKVEDSLRQHRPDCQTCFLAVAIYPGRHSYFVVDFNNARYDYDTAQHDKSRVPAYVLRLSLKNPRIYRKEPLDKTLAEKLAELHNSHGREPLPLFDDHNQRRCYASPRSIEHILG</sequence>
<evidence type="ECO:0000313" key="2">
    <source>
        <dbReference type="Proteomes" id="UP000177622"/>
    </source>
</evidence>
<organism evidence="1 2">
    <name type="scientific">Penicillium arizonense</name>
    <dbReference type="NCBI Taxonomy" id="1835702"/>
    <lineage>
        <taxon>Eukaryota</taxon>
        <taxon>Fungi</taxon>
        <taxon>Dikarya</taxon>
        <taxon>Ascomycota</taxon>
        <taxon>Pezizomycotina</taxon>
        <taxon>Eurotiomycetes</taxon>
        <taxon>Eurotiomycetidae</taxon>
        <taxon>Eurotiales</taxon>
        <taxon>Aspergillaceae</taxon>
        <taxon>Penicillium</taxon>
    </lineage>
</organism>
<evidence type="ECO:0000313" key="1">
    <source>
        <dbReference type="EMBL" id="OGE47938.1"/>
    </source>
</evidence>
<dbReference type="Proteomes" id="UP000177622">
    <property type="component" value="Unassembled WGS sequence"/>
</dbReference>
<keyword evidence="2" id="KW-1185">Reference proteome</keyword>
<dbReference type="OrthoDB" id="4243861at2759"/>